<dbReference type="PRINTS" id="PR00069">
    <property type="entry name" value="ALDKETRDTASE"/>
</dbReference>
<dbReference type="PANTHER" id="PTHR43364">
    <property type="entry name" value="NADH-SPECIFIC METHYLGLYOXAL REDUCTASE-RELATED"/>
    <property type="match status" value="1"/>
</dbReference>
<comment type="caution">
    <text evidence="3">The sequence shown here is derived from an EMBL/GenBank/DDBJ whole genome shotgun (WGS) entry which is preliminary data.</text>
</comment>
<dbReference type="RefSeq" id="WP_163950942.1">
    <property type="nucleotide sequence ID" value="NZ_JAAIKC010000009.1"/>
</dbReference>
<dbReference type="InterPro" id="IPR020471">
    <property type="entry name" value="AKR"/>
</dbReference>
<dbReference type="FunFam" id="3.20.20.100:FF:000004">
    <property type="entry name" value="Oxidoreductase, aldo/keto reductase"/>
    <property type="match status" value="1"/>
</dbReference>
<dbReference type="Pfam" id="PF00248">
    <property type="entry name" value="Aldo_ket_red"/>
    <property type="match status" value="1"/>
</dbReference>
<dbReference type="Gene3D" id="3.20.20.100">
    <property type="entry name" value="NADP-dependent oxidoreductase domain"/>
    <property type="match status" value="1"/>
</dbReference>
<evidence type="ECO:0000256" key="1">
    <source>
        <dbReference type="ARBA" id="ARBA00023002"/>
    </source>
</evidence>
<sequence length="325" mass="35727">MKYRKLGKNGPEISVIGFGTWAIGGGDWVFSWGEQNDQLSQNSIRAALDAGINFFDTAAVYGMGHSEEVLGKALKGSREKAVIATKFGLVWDDKNNITRNGTYGSIIREAEDSLRRLGTDYIDLYQMHWPDTDVKAPVEETMRAMEKLVQDGKIRYVGVSNFPIALLDEALAVRHIDSLQPPYSILAHQVESDLLPYCIDKGIGVLAYSPLASGLLSGNYTFDSRFDEQDWRSKSPSHTGEGFMQNIAIVEQLKDVAAQLDITVSQLAIAYVLANPALTSALIGVRKPEHILNALAAAEVKLNESVLTEIKKIAKSARIVMPINE</sequence>
<reference evidence="3" key="1">
    <citation type="submission" date="2020-02" db="EMBL/GenBank/DDBJ databases">
        <authorList>
            <person name="Shen X.-R."/>
            <person name="Zhang Y.-X."/>
        </authorList>
    </citation>
    <scope>NUCLEOTIDE SEQUENCE</scope>
    <source>
        <strain evidence="3">SYP-B3998</strain>
    </source>
</reference>
<keyword evidence="1" id="KW-0560">Oxidoreductase</keyword>
<organism evidence="3">
    <name type="scientific">Paenibacillus sp. SYP-B3998</name>
    <dbReference type="NCBI Taxonomy" id="2678564"/>
    <lineage>
        <taxon>Bacteria</taxon>
        <taxon>Bacillati</taxon>
        <taxon>Bacillota</taxon>
        <taxon>Bacilli</taxon>
        <taxon>Bacillales</taxon>
        <taxon>Paenibacillaceae</taxon>
        <taxon>Paenibacillus</taxon>
    </lineage>
</organism>
<dbReference type="InterPro" id="IPR036812">
    <property type="entry name" value="NAD(P)_OxRdtase_dom_sf"/>
</dbReference>
<dbReference type="SUPFAM" id="SSF51430">
    <property type="entry name" value="NAD(P)-linked oxidoreductase"/>
    <property type="match status" value="1"/>
</dbReference>
<protein>
    <submittedName>
        <fullName evidence="3">Aldo/keto reductase</fullName>
    </submittedName>
</protein>
<evidence type="ECO:0000313" key="3">
    <source>
        <dbReference type="EMBL" id="NEW08324.1"/>
    </source>
</evidence>
<dbReference type="AlphaFoldDB" id="A0A6G4A311"/>
<feature type="domain" description="NADP-dependent oxidoreductase" evidence="2">
    <location>
        <begin position="16"/>
        <end position="314"/>
    </location>
</feature>
<accession>A0A6G4A311</accession>
<dbReference type="EMBL" id="JAAIKC010000009">
    <property type="protein sequence ID" value="NEW08324.1"/>
    <property type="molecule type" value="Genomic_DNA"/>
</dbReference>
<name>A0A6G4A311_9BACL</name>
<dbReference type="InterPro" id="IPR018170">
    <property type="entry name" value="Aldo/ket_reductase_CS"/>
</dbReference>
<dbReference type="GO" id="GO:0005829">
    <property type="term" value="C:cytosol"/>
    <property type="evidence" value="ECO:0007669"/>
    <property type="project" value="TreeGrafter"/>
</dbReference>
<dbReference type="InterPro" id="IPR050523">
    <property type="entry name" value="AKR_Detox_Biosynth"/>
</dbReference>
<gene>
    <name evidence="3" type="ORF">GK047_20185</name>
</gene>
<dbReference type="PANTHER" id="PTHR43364:SF4">
    <property type="entry name" value="NAD(P)-LINKED OXIDOREDUCTASE SUPERFAMILY PROTEIN"/>
    <property type="match status" value="1"/>
</dbReference>
<dbReference type="CDD" id="cd19084">
    <property type="entry name" value="AKR_AKR11B1-like"/>
    <property type="match status" value="1"/>
</dbReference>
<dbReference type="InterPro" id="IPR023210">
    <property type="entry name" value="NADP_OxRdtase_dom"/>
</dbReference>
<evidence type="ECO:0000259" key="2">
    <source>
        <dbReference type="Pfam" id="PF00248"/>
    </source>
</evidence>
<dbReference type="PROSITE" id="PS00062">
    <property type="entry name" value="ALDOKETO_REDUCTASE_2"/>
    <property type="match status" value="1"/>
</dbReference>
<dbReference type="GO" id="GO:0016491">
    <property type="term" value="F:oxidoreductase activity"/>
    <property type="evidence" value="ECO:0007669"/>
    <property type="project" value="UniProtKB-KW"/>
</dbReference>
<proteinExistence type="predicted"/>